<evidence type="ECO:0008006" key="2">
    <source>
        <dbReference type="Google" id="ProtNLM"/>
    </source>
</evidence>
<sequence length="61" mass="6656">MNDPLPPALATYIAGLKAHDVGMIGATLANEVQFITPVKTMDKPPILEFLAALYRGFPDWN</sequence>
<feature type="non-terminal residue" evidence="1">
    <location>
        <position position="61"/>
    </location>
</feature>
<reference evidence="1" key="1">
    <citation type="submission" date="2018-05" db="EMBL/GenBank/DDBJ databases">
        <authorList>
            <person name="Lanie J.A."/>
            <person name="Ng W.-L."/>
            <person name="Kazmierczak K.M."/>
            <person name="Andrzejewski T.M."/>
            <person name="Davidsen T.M."/>
            <person name="Wayne K.J."/>
            <person name="Tettelin H."/>
            <person name="Glass J.I."/>
            <person name="Rusch D."/>
            <person name="Podicherti R."/>
            <person name="Tsui H.-C.T."/>
            <person name="Winkler M.E."/>
        </authorList>
    </citation>
    <scope>NUCLEOTIDE SEQUENCE</scope>
</reference>
<protein>
    <recommendedName>
        <fullName evidence="2">SnoaL-like domain-containing protein</fullName>
    </recommendedName>
</protein>
<accession>A0A382UAS1</accession>
<dbReference type="EMBL" id="UINC01142826">
    <property type="protein sequence ID" value="SVD31394.1"/>
    <property type="molecule type" value="Genomic_DNA"/>
</dbReference>
<organism evidence="1">
    <name type="scientific">marine metagenome</name>
    <dbReference type="NCBI Taxonomy" id="408172"/>
    <lineage>
        <taxon>unclassified sequences</taxon>
        <taxon>metagenomes</taxon>
        <taxon>ecological metagenomes</taxon>
    </lineage>
</organism>
<evidence type="ECO:0000313" key="1">
    <source>
        <dbReference type="EMBL" id="SVD31394.1"/>
    </source>
</evidence>
<gene>
    <name evidence="1" type="ORF">METZ01_LOCUS384248</name>
</gene>
<dbReference type="AlphaFoldDB" id="A0A382UAS1"/>
<name>A0A382UAS1_9ZZZZ</name>
<proteinExistence type="predicted"/>